<keyword evidence="5 6" id="KW-0046">Antibiotic resistance</keyword>
<evidence type="ECO:0000256" key="5">
    <source>
        <dbReference type="ARBA" id="ARBA00023251"/>
    </source>
</evidence>
<reference evidence="9 10" key="1">
    <citation type="submission" date="2019-02" db="EMBL/GenBank/DDBJ databases">
        <title>Sequencing the genomes of 1000 actinobacteria strains.</title>
        <authorList>
            <person name="Klenk H.-P."/>
        </authorList>
    </citation>
    <scope>NUCLEOTIDE SEQUENCE [LARGE SCALE GENOMIC DNA]</scope>
    <source>
        <strain evidence="9 10">DSM 45779</strain>
    </source>
</reference>
<dbReference type="NCBIfam" id="NF033103">
    <property type="entry name" value="bla_class_A"/>
    <property type="match status" value="1"/>
</dbReference>
<evidence type="ECO:0000259" key="8">
    <source>
        <dbReference type="Pfam" id="PF13354"/>
    </source>
</evidence>
<accession>A0A4Q7V2S8</accession>
<dbReference type="PRINTS" id="PR00118">
    <property type="entry name" value="BLACTAMASEA"/>
</dbReference>
<evidence type="ECO:0000256" key="2">
    <source>
        <dbReference type="ARBA" id="ARBA00012865"/>
    </source>
</evidence>
<dbReference type="PANTHER" id="PTHR35333:SF3">
    <property type="entry name" value="BETA-LACTAMASE-TYPE TRANSPEPTIDASE FOLD CONTAINING PROTEIN"/>
    <property type="match status" value="1"/>
</dbReference>
<feature type="domain" description="Beta-lactamase class A catalytic" evidence="8">
    <location>
        <begin position="83"/>
        <end position="299"/>
    </location>
</feature>
<dbReference type="InterPro" id="IPR000871">
    <property type="entry name" value="Beta-lactam_class-A"/>
</dbReference>
<evidence type="ECO:0000256" key="6">
    <source>
        <dbReference type="RuleBase" id="RU361140"/>
    </source>
</evidence>
<dbReference type="InterPro" id="IPR023650">
    <property type="entry name" value="Beta-lactam_class-A_AS"/>
</dbReference>
<feature type="region of interest" description="Disordered" evidence="7">
    <location>
        <begin position="39"/>
        <end position="68"/>
    </location>
</feature>
<dbReference type="Gene3D" id="3.40.710.10">
    <property type="entry name" value="DD-peptidase/beta-lactamase superfamily"/>
    <property type="match status" value="1"/>
</dbReference>
<feature type="compositionally biased region" description="Low complexity" evidence="7">
    <location>
        <begin position="56"/>
        <end position="68"/>
    </location>
</feature>
<evidence type="ECO:0000313" key="9">
    <source>
        <dbReference type="EMBL" id="RZT88887.1"/>
    </source>
</evidence>
<feature type="compositionally biased region" description="Low complexity" evidence="7">
    <location>
        <begin position="39"/>
        <end position="49"/>
    </location>
</feature>
<dbReference type="GO" id="GO:0008800">
    <property type="term" value="F:beta-lactamase activity"/>
    <property type="evidence" value="ECO:0007669"/>
    <property type="project" value="UniProtKB-UniRule"/>
</dbReference>
<dbReference type="SUPFAM" id="SSF56601">
    <property type="entry name" value="beta-lactamase/transpeptidase-like"/>
    <property type="match status" value="1"/>
</dbReference>
<dbReference type="Pfam" id="PF13354">
    <property type="entry name" value="Beta-lactamase2"/>
    <property type="match status" value="1"/>
</dbReference>
<dbReference type="PANTHER" id="PTHR35333">
    <property type="entry name" value="BETA-LACTAMASE"/>
    <property type="match status" value="1"/>
</dbReference>
<dbReference type="PROSITE" id="PS00146">
    <property type="entry name" value="BETA_LACTAMASE_A"/>
    <property type="match status" value="1"/>
</dbReference>
<name>A0A4Q7V2S8_PSEST</name>
<dbReference type="InterPro" id="IPR006311">
    <property type="entry name" value="TAT_signal"/>
</dbReference>
<dbReference type="Proteomes" id="UP000291591">
    <property type="component" value="Unassembled WGS sequence"/>
</dbReference>
<protein>
    <recommendedName>
        <fullName evidence="3 6">Beta-lactamase</fullName>
        <ecNumber evidence="2 6">3.5.2.6</ecNumber>
    </recommendedName>
</protein>
<dbReference type="AlphaFoldDB" id="A0A4Q7V2S8"/>
<dbReference type="InterPro" id="IPR045155">
    <property type="entry name" value="Beta-lactam_cat"/>
</dbReference>
<dbReference type="InterPro" id="IPR012338">
    <property type="entry name" value="Beta-lactam/transpept-like"/>
</dbReference>
<evidence type="ECO:0000256" key="4">
    <source>
        <dbReference type="ARBA" id="ARBA00022801"/>
    </source>
</evidence>
<dbReference type="GO" id="GO:0046677">
    <property type="term" value="P:response to antibiotic"/>
    <property type="evidence" value="ECO:0007669"/>
    <property type="project" value="UniProtKB-UniRule"/>
</dbReference>
<evidence type="ECO:0000256" key="7">
    <source>
        <dbReference type="SAM" id="MobiDB-lite"/>
    </source>
</evidence>
<feature type="region of interest" description="Disordered" evidence="7">
    <location>
        <begin position="196"/>
        <end position="219"/>
    </location>
</feature>
<evidence type="ECO:0000256" key="3">
    <source>
        <dbReference type="ARBA" id="ARBA00018879"/>
    </source>
</evidence>
<keyword evidence="4 6" id="KW-0378">Hydrolase</keyword>
<sequence>MIVGGSGSRSGAGRTGVGRRAVLLGGLAGLGAVVAGCSSDTSPAPAGQAPSGGSGSTPASGTPAASAQEQLASLEQRFGGRLGVSATDTGNGTVIGHRADERFLMCSTSKFLAAAAILQMRTTQPGLLDRRIRYDASQIVRNSPITSQHVADGLPVSELCRAAITVSDNTAMNLLLGVLGGPPALTAYVRTIGDTVTRQDRTEPGLNTTSPGDERDTSTPARMASNIRALALGDALDPQGRDVLYGWLNANTTGGTRIKAGLPAGWGVGDKTGSGDQGEVNDVAVVRPPGRAPLIMSVFAAPANPDAPSDSVAAVVAEAGRILAAGLVPG</sequence>
<evidence type="ECO:0000256" key="1">
    <source>
        <dbReference type="ARBA" id="ARBA00009009"/>
    </source>
</evidence>
<comment type="similarity">
    <text evidence="1 6">Belongs to the class-A beta-lactamase family.</text>
</comment>
<comment type="catalytic activity">
    <reaction evidence="6">
        <text>a beta-lactam + H2O = a substituted beta-amino acid</text>
        <dbReference type="Rhea" id="RHEA:20401"/>
        <dbReference type="ChEBI" id="CHEBI:15377"/>
        <dbReference type="ChEBI" id="CHEBI:35627"/>
        <dbReference type="ChEBI" id="CHEBI:140347"/>
        <dbReference type="EC" id="3.5.2.6"/>
    </reaction>
</comment>
<organism evidence="9 10">
    <name type="scientific">Pseudonocardia sediminis</name>
    <dbReference type="NCBI Taxonomy" id="1397368"/>
    <lineage>
        <taxon>Bacteria</taxon>
        <taxon>Bacillati</taxon>
        <taxon>Actinomycetota</taxon>
        <taxon>Actinomycetes</taxon>
        <taxon>Pseudonocardiales</taxon>
        <taxon>Pseudonocardiaceae</taxon>
        <taxon>Pseudonocardia</taxon>
    </lineage>
</organism>
<gene>
    <name evidence="9" type="ORF">EV383_5840</name>
</gene>
<dbReference type="EC" id="3.5.2.6" evidence="2 6"/>
<dbReference type="PROSITE" id="PS51318">
    <property type="entry name" value="TAT"/>
    <property type="match status" value="1"/>
</dbReference>
<dbReference type="EMBL" id="SHKL01000001">
    <property type="protein sequence ID" value="RZT88887.1"/>
    <property type="molecule type" value="Genomic_DNA"/>
</dbReference>
<evidence type="ECO:0000313" key="10">
    <source>
        <dbReference type="Proteomes" id="UP000291591"/>
    </source>
</evidence>
<comment type="caution">
    <text evidence="9">The sequence shown here is derived from an EMBL/GenBank/DDBJ whole genome shotgun (WGS) entry which is preliminary data.</text>
</comment>
<dbReference type="GO" id="GO:0030655">
    <property type="term" value="P:beta-lactam antibiotic catabolic process"/>
    <property type="evidence" value="ECO:0007669"/>
    <property type="project" value="InterPro"/>
</dbReference>
<keyword evidence="10" id="KW-1185">Reference proteome</keyword>
<dbReference type="OrthoDB" id="9784149at2"/>
<proteinExistence type="inferred from homology"/>